<dbReference type="PROSITE" id="PS51800">
    <property type="entry name" value="ZF_CHHC_U11_48K"/>
    <property type="match status" value="1"/>
</dbReference>
<protein>
    <recommendedName>
        <fullName evidence="4">CHHC U11-48K-type domain-containing protein</fullName>
    </recommendedName>
</protein>
<comment type="caution">
    <text evidence="5">The sequence shown here is derived from an EMBL/GenBank/DDBJ whole genome shotgun (WGS) entry which is preliminary data.</text>
</comment>
<evidence type="ECO:0000256" key="1">
    <source>
        <dbReference type="ARBA" id="ARBA00022723"/>
    </source>
</evidence>
<evidence type="ECO:0000256" key="3">
    <source>
        <dbReference type="ARBA" id="ARBA00022833"/>
    </source>
</evidence>
<evidence type="ECO:0000256" key="2">
    <source>
        <dbReference type="ARBA" id="ARBA00022771"/>
    </source>
</evidence>
<proteinExistence type="predicted"/>
<organism evidence="5 6">
    <name type="scientific">Orchesella dallaii</name>
    <dbReference type="NCBI Taxonomy" id="48710"/>
    <lineage>
        <taxon>Eukaryota</taxon>
        <taxon>Metazoa</taxon>
        <taxon>Ecdysozoa</taxon>
        <taxon>Arthropoda</taxon>
        <taxon>Hexapoda</taxon>
        <taxon>Collembola</taxon>
        <taxon>Entomobryomorpha</taxon>
        <taxon>Entomobryoidea</taxon>
        <taxon>Orchesellidae</taxon>
        <taxon>Orchesellinae</taxon>
        <taxon>Orchesella</taxon>
    </lineage>
</organism>
<gene>
    <name evidence="5" type="ORF">ODALV1_LOCUS20223</name>
</gene>
<keyword evidence="2" id="KW-0863">Zinc-finger</keyword>
<evidence type="ECO:0000313" key="5">
    <source>
        <dbReference type="EMBL" id="CAL8123514.1"/>
    </source>
</evidence>
<dbReference type="EMBL" id="CAXLJM020000068">
    <property type="protein sequence ID" value="CAL8123514.1"/>
    <property type="molecule type" value="Genomic_DNA"/>
</dbReference>
<reference evidence="5 6" key="1">
    <citation type="submission" date="2024-08" db="EMBL/GenBank/DDBJ databases">
        <authorList>
            <person name="Cucini C."/>
            <person name="Frati F."/>
        </authorList>
    </citation>
    <scope>NUCLEOTIDE SEQUENCE [LARGE SCALE GENOMIC DNA]</scope>
</reference>
<dbReference type="Proteomes" id="UP001642540">
    <property type="component" value="Unassembled WGS sequence"/>
</dbReference>
<name>A0ABP1RFC3_9HEXA</name>
<feature type="domain" description="CHHC U11-48K-type" evidence="4">
    <location>
        <begin position="26"/>
        <end position="53"/>
    </location>
</feature>
<keyword evidence="6" id="KW-1185">Reference proteome</keyword>
<keyword evidence="1" id="KW-0479">Metal-binding</keyword>
<keyword evidence="3" id="KW-0862">Zinc</keyword>
<accession>A0ABP1RFC3</accession>
<sequence>MAFVDSLKVDSKDSRINYNLLPGEELRTCPYNLSHAVLPIKFSKHVINCHRLHCKEQDKIGQPPLFAICRHDRSHHVRKELLANHESTCEARVHADQDDDYWGCGGGAAASTSKEESSDSKVGAQALSMGVKELERMEADEDWESEPSYNFKFDSEKRIRNLRMEGNTVVRYPTPGLSKSEKKEFYTKEEELMKGYAQHRFLQNGKDQNKSSYWSRSTTTASSTARSEYGLDDGILLPIQEEFPRTFGKNH</sequence>
<dbReference type="InterPro" id="IPR022776">
    <property type="entry name" value="TRM13/UPF0224_CHHC_Znf_dom"/>
</dbReference>
<evidence type="ECO:0000313" key="6">
    <source>
        <dbReference type="Proteomes" id="UP001642540"/>
    </source>
</evidence>
<evidence type="ECO:0000259" key="4">
    <source>
        <dbReference type="PROSITE" id="PS51800"/>
    </source>
</evidence>